<dbReference type="Proteomes" id="UP000005203">
    <property type="component" value="Linkage group LG9"/>
</dbReference>
<dbReference type="SMART" id="SM00700">
    <property type="entry name" value="JHBP"/>
    <property type="match status" value="1"/>
</dbReference>
<gene>
    <name evidence="4" type="primary">LOC100577064</name>
</gene>
<dbReference type="AlphaFoldDB" id="A0A7M7SPY3"/>
<dbReference type="KEGG" id="ame:100577064"/>
<accession>A0A8B8H4E7</accession>
<protein>
    <submittedName>
        <fullName evidence="4">Uncharacterized protein LOC100577064</fullName>
    </submittedName>
</protein>
<accession>A0A7M7SPY3</accession>
<dbReference type="GO" id="GO:0005615">
    <property type="term" value="C:extracellular space"/>
    <property type="evidence" value="ECO:0007669"/>
    <property type="project" value="TreeGrafter"/>
</dbReference>
<dbReference type="GeneID" id="100577064"/>
<dbReference type="RefSeq" id="XP_026298463.1">
    <property type="nucleotide sequence ID" value="XM_026442678.1"/>
</dbReference>
<proteinExistence type="predicted"/>
<dbReference type="InterPro" id="IPR038606">
    <property type="entry name" value="To_sf"/>
</dbReference>
<name>A0A7M7SPY3_APIME</name>
<evidence type="ECO:0000313" key="2">
    <source>
        <dbReference type="EnsemblMetazoa" id="XP_026298463"/>
    </source>
</evidence>
<dbReference type="OrthoDB" id="8183816at2759"/>
<evidence type="ECO:0000313" key="4">
    <source>
        <dbReference type="RefSeq" id="XP_026298463.1"/>
    </source>
</evidence>
<reference evidence="2" key="1">
    <citation type="submission" date="2021-01" db="UniProtKB">
        <authorList>
            <consortium name="EnsemblMetazoa"/>
        </authorList>
    </citation>
    <scope>IDENTIFICATION</scope>
    <source>
        <strain evidence="2">DH4</strain>
    </source>
</reference>
<dbReference type="InterPro" id="IPR010562">
    <property type="entry name" value="Haemolymph_juvenile_hormone-bd"/>
</dbReference>
<dbReference type="EnsemblMetazoa" id="XM_026442678">
    <property type="protein sequence ID" value="XP_026298463"/>
    <property type="gene ID" value="LOC100577064"/>
</dbReference>
<feature type="chain" id="PRO_5044660953" evidence="1">
    <location>
        <begin position="25"/>
        <end position="251"/>
    </location>
</feature>
<dbReference type="PANTHER" id="PTHR11008:SF15">
    <property type="entry name" value="CIRCADIAN CLOCK-CONTROLLED PROTEIN"/>
    <property type="match status" value="1"/>
</dbReference>
<sequence>MNEMLLSIKISGTLLLFLCSSSIGIEFEDHFKDCHPNVSDFDECIQYALNEIRPYFKTGVPKFGAHIPFEPFFIKKARTSRGTPNFGFVITMTDVEEVGWDLSKVIKFTSDLKNYKVVYTQNFPDKRLKGGYEFKGSTFNSTINNRGTFTLQLYDLVQTTTVIAKPGSKVYVRVELNSIRDMKLHVTNLFFGIKLIENFIDIVINNTWKQFFKISTPIINELISDGYFELFDTTFRNFPFEKIIKPYPYED</sequence>
<organism evidence="2">
    <name type="scientific">Apis mellifera</name>
    <name type="common">Honeybee</name>
    <dbReference type="NCBI Taxonomy" id="7460"/>
    <lineage>
        <taxon>Eukaryota</taxon>
        <taxon>Metazoa</taxon>
        <taxon>Ecdysozoa</taxon>
        <taxon>Arthropoda</taxon>
        <taxon>Hexapoda</taxon>
        <taxon>Insecta</taxon>
        <taxon>Pterygota</taxon>
        <taxon>Neoptera</taxon>
        <taxon>Endopterygota</taxon>
        <taxon>Hymenoptera</taxon>
        <taxon>Apocrita</taxon>
        <taxon>Aculeata</taxon>
        <taxon>Apoidea</taxon>
        <taxon>Anthophila</taxon>
        <taxon>Apidae</taxon>
        <taxon>Apis</taxon>
    </lineage>
</organism>
<keyword evidence="3" id="KW-1185">Reference proteome</keyword>
<dbReference type="Gene3D" id="3.15.10.30">
    <property type="entry name" value="Haemolymph juvenile hormone binding protein"/>
    <property type="match status" value="1"/>
</dbReference>
<evidence type="ECO:0000256" key="1">
    <source>
        <dbReference type="SAM" id="SignalP"/>
    </source>
</evidence>
<keyword evidence="1" id="KW-0732">Signal</keyword>
<dbReference type="PANTHER" id="PTHR11008">
    <property type="entry name" value="PROTEIN TAKEOUT-LIKE PROTEIN"/>
    <property type="match status" value="1"/>
</dbReference>
<evidence type="ECO:0000313" key="3">
    <source>
        <dbReference type="Proteomes" id="UP000005203"/>
    </source>
</evidence>
<reference evidence="4" key="2">
    <citation type="submission" date="2025-04" db="UniProtKB">
        <authorList>
            <consortium name="RefSeq"/>
        </authorList>
    </citation>
    <scope>IDENTIFICATION</scope>
    <source>
        <strain evidence="4">DH4</strain>
        <tissue evidence="4">Whole body</tissue>
    </source>
</reference>
<dbReference type="Pfam" id="PF06585">
    <property type="entry name" value="JHBP"/>
    <property type="match status" value="1"/>
</dbReference>
<dbReference type="CTD" id="42552"/>
<feature type="signal peptide" evidence="1">
    <location>
        <begin position="1"/>
        <end position="24"/>
    </location>
</feature>